<reference evidence="1 2" key="1">
    <citation type="submission" date="2019-06" db="EMBL/GenBank/DDBJ databases">
        <title>New taxonomy in bacterial strain CC-CFT640, isolated from vineyard.</title>
        <authorList>
            <person name="Lin S.-Y."/>
            <person name="Tsai C.-F."/>
            <person name="Young C.-C."/>
        </authorList>
    </citation>
    <scope>NUCLEOTIDE SEQUENCE [LARGE SCALE GENOMIC DNA]</scope>
    <source>
        <strain evidence="1 2">CC-CFT640</strain>
    </source>
</reference>
<organism evidence="1 2">
    <name type="scientific">Vineibacter terrae</name>
    <dbReference type="NCBI Taxonomy" id="2586908"/>
    <lineage>
        <taxon>Bacteria</taxon>
        <taxon>Pseudomonadati</taxon>
        <taxon>Pseudomonadota</taxon>
        <taxon>Alphaproteobacteria</taxon>
        <taxon>Hyphomicrobiales</taxon>
        <taxon>Vineibacter</taxon>
    </lineage>
</organism>
<name>A0A5C8PD00_9HYPH</name>
<accession>A0A5C8PD00</accession>
<gene>
    <name evidence="1" type="ORF">FHP25_30045</name>
</gene>
<sequence length="307" mass="32947">MAREIDRKLRLTAALLGTVTRKDLAAAFRRVNPATAFDVERASKWLQGRARPREQQVYEDWAKLVDLGRAGAWIAECDSEAFLDALCARHQRDPDTLRRHADGADGPAGHHHEHDVSLAGIYACYSHAWSPYFHGRLIRGALAIVPAAQRLSASYAETLPTGRMQVDGPVTISKRALLMDLRDQGGMQFLFCLFPPTPPVSVLAGFMCGATIIGPHAQPSVTRIAMVRLPAASARLRDTDAYLPAQGSVAGDLAALGVSVASPDLADRHMTAFLAGGQGGGLDQIAADAYAALLEVFDRTWLTAAAG</sequence>
<proteinExistence type="predicted"/>
<protein>
    <submittedName>
        <fullName evidence="1">Uncharacterized protein</fullName>
    </submittedName>
</protein>
<comment type="caution">
    <text evidence="1">The sequence shown here is derived from an EMBL/GenBank/DDBJ whole genome shotgun (WGS) entry which is preliminary data.</text>
</comment>
<evidence type="ECO:0000313" key="2">
    <source>
        <dbReference type="Proteomes" id="UP000321638"/>
    </source>
</evidence>
<dbReference type="OrthoDB" id="8154007at2"/>
<evidence type="ECO:0000313" key="1">
    <source>
        <dbReference type="EMBL" id="TXL71473.1"/>
    </source>
</evidence>
<dbReference type="EMBL" id="VDUZ01000043">
    <property type="protein sequence ID" value="TXL71473.1"/>
    <property type="molecule type" value="Genomic_DNA"/>
</dbReference>
<dbReference type="Proteomes" id="UP000321638">
    <property type="component" value="Unassembled WGS sequence"/>
</dbReference>
<dbReference type="AlphaFoldDB" id="A0A5C8PD00"/>
<dbReference type="RefSeq" id="WP_147850694.1">
    <property type="nucleotide sequence ID" value="NZ_VDUZ01000043.1"/>
</dbReference>
<keyword evidence="2" id="KW-1185">Reference proteome</keyword>